<sequence length="311" mass="33206">MADGRQPEDSASQWASPGTQDSSSPVGENGFPYRTCQPGAAHAATAASYAKENGFNGDLPSGHEVTAEQVSARIVQEVTAEAVAVLKGEQELHPGTAVRLSSVEDSANLPPSPPPSPAAEHFGPLEQDVGDEEEAGPLCRFQNSRERCKFLAPSISVSVPEDEPYYSDEEYYDHPLFSPEWTLSGSRPSGQAAAFSQIEEEETIEALSAAEEDENIAAAAALEEQEEEEEQWSGEEPEQEPISKLLEQAEVVVGAQTLPYLQAEDQALTAGPGAPNGSTEEAGRGEYPEKGVSSLLCGLHVFFPCFPKKKS</sequence>
<evidence type="ECO:0000313" key="1">
    <source>
        <dbReference type="EMBL" id="MCI4378760.1"/>
    </source>
</evidence>
<protein>
    <submittedName>
        <fullName evidence="1">Uncharacterized protein</fullName>
    </submittedName>
</protein>
<accession>A0ACC5WJD2</accession>
<gene>
    <name evidence="1" type="ORF">PGIGA_G00219750</name>
</gene>
<organism evidence="1 2">
    <name type="scientific">Pangasianodon gigas</name>
    <name type="common">Mekong giant catfish</name>
    <name type="synonym">Pangasius gigas</name>
    <dbReference type="NCBI Taxonomy" id="30993"/>
    <lineage>
        <taxon>Eukaryota</taxon>
        <taxon>Metazoa</taxon>
        <taxon>Chordata</taxon>
        <taxon>Craniata</taxon>
        <taxon>Vertebrata</taxon>
        <taxon>Euteleostomi</taxon>
        <taxon>Actinopterygii</taxon>
        <taxon>Neopterygii</taxon>
        <taxon>Teleostei</taxon>
        <taxon>Ostariophysi</taxon>
        <taxon>Siluriformes</taxon>
        <taxon>Pangasiidae</taxon>
        <taxon>Pangasianodon</taxon>
    </lineage>
</organism>
<evidence type="ECO:0000313" key="2">
    <source>
        <dbReference type="Proteomes" id="UP000829447"/>
    </source>
</evidence>
<proteinExistence type="predicted"/>
<dbReference type="Proteomes" id="UP000829447">
    <property type="component" value="Linkage Group LG5"/>
</dbReference>
<keyword evidence="2" id="KW-1185">Reference proteome</keyword>
<reference evidence="1 2" key="1">
    <citation type="journal article" date="2022" name="bioRxiv">
        <title>An ancient truncated duplication of the anti-Mullerian hormone receptor type 2 gene is a potential conserved master sex determinant in the Pangasiidae catfish family.</title>
        <authorList>
            <person name="Wen M."/>
            <person name="Pan Q."/>
            <person name="Jouanno E."/>
            <person name="Montfort J."/>
            <person name="Zahm M."/>
            <person name="Cabau C."/>
            <person name="Klopp C."/>
            <person name="Iampietro C."/>
            <person name="Roques C."/>
            <person name="Bouchez O."/>
            <person name="Castinel A."/>
            <person name="Donnadieu C."/>
            <person name="Parrinello H."/>
            <person name="Poncet C."/>
            <person name="Belmonte E."/>
            <person name="Gautier V."/>
            <person name="Avarre J.-C."/>
            <person name="Dugue R."/>
            <person name="Gustiano R."/>
            <person name="Ha T.T.T."/>
            <person name="Campet M."/>
            <person name="Sriphairoj K."/>
            <person name="Ribolli J."/>
            <person name="de Almeida F.L."/>
            <person name="Desvignes T."/>
            <person name="Postlethwait J.H."/>
            <person name="Bucao C.F."/>
            <person name="Robinson-Rechavi M."/>
            <person name="Bobe J."/>
            <person name="Herpin A."/>
            <person name="Guiguen Y."/>
        </authorList>
    </citation>
    <scope>NUCLEOTIDE SEQUENCE [LARGE SCALE GENOMIC DNA]</scope>
    <source>
        <strain evidence="1">YG-Dec2019</strain>
    </source>
</reference>
<comment type="caution">
    <text evidence="1">The sequence shown here is derived from an EMBL/GenBank/DDBJ whole genome shotgun (WGS) entry which is preliminary data.</text>
</comment>
<name>A0ACC5WJD2_PANGG</name>
<dbReference type="EMBL" id="CM040458">
    <property type="protein sequence ID" value="MCI4378760.1"/>
    <property type="molecule type" value="Genomic_DNA"/>
</dbReference>